<sequence>MKSCQEYANTSECGRVLNEFVAKVWDIASGGIITKYSRKPLVKTNPDSGQPVERFALFLPPTGYRQGVENNLTALRLFLSQPWHACRQSSISNEANREKSLEGFSGSQSPAETDVPAKRRAKKSKRQEAPGETFNRFAPLAMEAEETLSSIWGDCSTPSSPRASTSTMEWPPSPQPFIQTKMWTLGFSPAAKFDMPHLNGFTLNEAR</sequence>
<evidence type="ECO:0000313" key="2">
    <source>
        <dbReference type="EMBL" id="GFN88463.1"/>
    </source>
</evidence>
<protein>
    <submittedName>
        <fullName evidence="2">Uncharacterized protein</fullName>
    </submittedName>
</protein>
<name>A0AAV3Z358_9GAST</name>
<evidence type="ECO:0000256" key="1">
    <source>
        <dbReference type="SAM" id="MobiDB-lite"/>
    </source>
</evidence>
<accession>A0AAV3Z358</accession>
<feature type="region of interest" description="Disordered" evidence="1">
    <location>
        <begin position="92"/>
        <end position="135"/>
    </location>
</feature>
<gene>
    <name evidence="2" type="ORF">PoB_001496900</name>
</gene>
<dbReference type="Proteomes" id="UP000735302">
    <property type="component" value="Unassembled WGS sequence"/>
</dbReference>
<reference evidence="2 3" key="1">
    <citation type="journal article" date="2021" name="Elife">
        <title>Chloroplast acquisition without the gene transfer in kleptoplastic sea slugs, Plakobranchus ocellatus.</title>
        <authorList>
            <person name="Maeda T."/>
            <person name="Takahashi S."/>
            <person name="Yoshida T."/>
            <person name="Shimamura S."/>
            <person name="Takaki Y."/>
            <person name="Nagai Y."/>
            <person name="Toyoda A."/>
            <person name="Suzuki Y."/>
            <person name="Arimoto A."/>
            <person name="Ishii H."/>
            <person name="Satoh N."/>
            <person name="Nishiyama T."/>
            <person name="Hasebe M."/>
            <person name="Maruyama T."/>
            <person name="Minagawa J."/>
            <person name="Obokata J."/>
            <person name="Shigenobu S."/>
        </authorList>
    </citation>
    <scope>NUCLEOTIDE SEQUENCE [LARGE SCALE GENOMIC DNA]</scope>
</reference>
<evidence type="ECO:0000313" key="3">
    <source>
        <dbReference type="Proteomes" id="UP000735302"/>
    </source>
</evidence>
<proteinExistence type="predicted"/>
<keyword evidence="3" id="KW-1185">Reference proteome</keyword>
<dbReference type="EMBL" id="BLXT01001848">
    <property type="protein sequence ID" value="GFN88463.1"/>
    <property type="molecule type" value="Genomic_DNA"/>
</dbReference>
<dbReference type="AlphaFoldDB" id="A0AAV3Z358"/>
<organism evidence="2 3">
    <name type="scientific">Plakobranchus ocellatus</name>
    <dbReference type="NCBI Taxonomy" id="259542"/>
    <lineage>
        <taxon>Eukaryota</taxon>
        <taxon>Metazoa</taxon>
        <taxon>Spiralia</taxon>
        <taxon>Lophotrochozoa</taxon>
        <taxon>Mollusca</taxon>
        <taxon>Gastropoda</taxon>
        <taxon>Heterobranchia</taxon>
        <taxon>Euthyneura</taxon>
        <taxon>Panpulmonata</taxon>
        <taxon>Sacoglossa</taxon>
        <taxon>Placobranchoidea</taxon>
        <taxon>Plakobranchidae</taxon>
        <taxon>Plakobranchus</taxon>
    </lineage>
</organism>
<comment type="caution">
    <text evidence="2">The sequence shown here is derived from an EMBL/GenBank/DDBJ whole genome shotgun (WGS) entry which is preliminary data.</text>
</comment>